<keyword evidence="2" id="KW-1185">Reference proteome</keyword>
<gene>
    <name evidence="1" type="ORF">NTJ_11542</name>
</gene>
<dbReference type="Proteomes" id="UP001307889">
    <property type="component" value="Chromosome 9"/>
</dbReference>
<protein>
    <submittedName>
        <fullName evidence="1">Uncharacterized protein</fullName>
    </submittedName>
</protein>
<evidence type="ECO:0000313" key="2">
    <source>
        <dbReference type="Proteomes" id="UP001307889"/>
    </source>
</evidence>
<dbReference type="EMBL" id="AP028917">
    <property type="protein sequence ID" value="BES98726.1"/>
    <property type="molecule type" value="Genomic_DNA"/>
</dbReference>
<reference evidence="1 2" key="1">
    <citation type="submission" date="2023-09" db="EMBL/GenBank/DDBJ databases">
        <title>Nesidiocoris tenuis whole genome shotgun sequence.</title>
        <authorList>
            <person name="Shibata T."/>
            <person name="Shimoda M."/>
            <person name="Kobayashi T."/>
            <person name="Uehara T."/>
        </authorList>
    </citation>
    <scope>NUCLEOTIDE SEQUENCE [LARGE SCALE GENOMIC DNA]</scope>
    <source>
        <strain evidence="1 2">Japan</strain>
    </source>
</reference>
<accession>A0ABN7B2V1</accession>
<name>A0ABN7B2V1_9HEMI</name>
<evidence type="ECO:0000313" key="1">
    <source>
        <dbReference type="EMBL" id="BES98726.1"/>
    </source>
</evidence>
<sequence length="72" mass="7675">MKLIDRQFPGKLMTGDLFPTSASPSVVASFFSPSERRVTCDRTMTTAVVPESQSTEGLDILLMHSGEGAIAG</sequence>
<organism evidence="1 2">
    <name type="scientific">Nesidiocoris tenuis</name>
    <dbReference type="NCBI Taxonomy" id="355587"/>
    <lineage>
        <taxon>Eukaryota</taxon>
        <taxon>Metazoa</taxon>
        <taxon>Ecdysozoa</taxon>
        <taxon>Arthropoda</taxon>
        <taxon>Hexapoda</taxon>
        <taxon>Insecta</taxon>
        <taxon>Pterygota</taxon>
        <taxon>Neoptera</taxon>
        <taxon>Paraneoptera</taxon>
        <taxon>Hemiptera</taxon>
        <taxon>Heteroptera</taxon>
        <taxon>Panheteroptera</taxon>
        <taxon>Cimicomorpha</taxon>
        <taxon>Miridae</taxon>
        <taxon>Dicyphina</taxon>
        <taxon>Nesidiocoris</taxon>
    </lineage>
</organism>
<proteinExistence type="predicted"/>